<protein>
    <recommendedName>
        <fullName evidence="2">LTD domain-containing protein</fullName>
    </recommendedName>
</protein>
<dbReference type="SUPFAM" id="SSF74853">
    <property type="entry name" value="Lamin A/C globular tail domain"/>
    <property type="match status" value="1"/>
</dbReference>
<dbReference type="InterPro" id="IPR036415">
    <property type="entry name" value="Lamin_tail_dom_sf"/>
</dbReference>
<evidence type="ECO:0000259" key="2">
    <source>
        <dbReference type="PROSITE" id="PS51841"/>
    </source>
</evidence>
<feature type="signal peptide" evidence="1">
    <location>
        <begin position="1"/>
        <end position="26"/>
    </location>
</feature>
<dbReference type="InterPro" id="IPR001322">
    <property type="entry name" value="Lamin_tail_dom"/>
</dbReference>
<evidence type="ECO:0000256" key="1">
    <source>
        <dbReference type="SAM" id="SignalP"/>
    </source>
</evidence>
<organism evidence="3 4">
    <name type="scientific">Sphaerisporangium siamense</name>
    <dbReference type="NCBI Taxonomy" id="795645"/>
    <lineage>
        <taxon>Bacteria</taxon>
        <taxon>Bacillati</taxon>
        <taxon>Actinomycetota</taxon>
        <taxon>Actinomycetes</taxon>
        <taxon>Streptosporangiales</taxon>
        <taxon>Streptosporangiaceae</taxon>
        <taxon>Sphaerisporangium</taxon>
    </lineage>
</organism>
<name>A0A7W7D903_9ACTN</name>
<dbReference type="AlphaFoldDB" id="A0A7W7D903"/>
<dbReference type="EMBL" id="JACHND010000001">
    <property type="protein sequence ID" value="MBB4702508.1"/>
    <property type="molecule type" value="Genomic_DNA"/>
</dbReference>
<evidence type="ECO:0000313" key="3">
    <source>
        <dbReference type="EMBL" id="MBB4702508.1"/>
    </source>
</evidence>
<dbReference type="PROSITE" id="PS51841">
    <property type="entry name" value="LTD"/>
    <property type="match status" value="1"/>
</dbReference>
<accession>A0A7W7D903</accession>
<gene>
    <name evidence="3" type="ORF">BJ982_004052</name>
</gene>
<keyword evidence="4" id="KW-1185">Reference proteome</keyword>
<dbReference type="Proteomes" id="UP000542210">
    <property type="component" value="Unassembled WGS sequence"/>
</dbReference>
<keyword evidence="1" id="KW-0732">Signal</keyword>
<evidence type="ECO:0000313" key="4">
    <source>
        <dbReference type="Proteomes" id="UP000542210"/>
    </source>
</evidence>
<feature type="chain" id="PRO_5030634058" description="LTD domain-containing protein" evidence="1">
    <location>
        <begin position="27"/>
        <end position="155"/>
    </location>
</feature>
<dbReference type="Gene3D" id="2.60.40.1260">
    <property type="entry name" value="Lamin Tail domain"/>
    <property type="match status" value="1"/>
</dbReference>
<feature type="domain" description="LTD" evidence="2">
    <location>
        <begin position="22"/>
        <end position="155"/>
    </location>
</feature>
<comment type="caution">
    <text evidence="3">The sequence shown here is derived from an EMBL/GenBank/DDBJ whole genome shotgun (WGS) entry which is preliminary data.</text>
</comment>
<reference evidence="3 4" key="1">
    <citation type="submission" date="2020-08" db="EMBL/GenBank/DDBJ databases">
        <title>Sequencing the genomes of 1000 actinobacteria strains.</title>
        <authorList>
            <person name="Klenk H.-P."/>
        </authorList>
    </citation>
    <scope>NUCLEOTIDE SEQUENCE [LARGE SCALE GENOMIC DNA]</scope>
    <source>
        <strain evidence="3 4">DSM 45784</strain>
    </source>
</reference>
<dbReference type="Pfam" id="PF00932">
    <property type="entry name" value="LTD"/>
    <property type="match status" value="1"/>
</dbReference>
<proteinExistence type="predicted"/>
<sequence length="155" mass="16923">MKKTLLTVVAALAILGLSFGVTTASADEQATGVQITRVDYNVKGVDTAANAYQEAVQIKNTGTEDASLSGWSLEDSTGHTYRFPRGYTLKSGAYVYVRTGKNPAPTHGWWSDPAVNLYWNRTSHMYGNAADSVTLLRADDTRADRVAWSDFTIRP</sequence>
<dbReference type="RefSeq" id="WP_184882322.1">
    <property type="nucleotide sequence ID" value="NZ_BOOV01000033.1"/>
</dbReference>